<comment type="caution">
    <text evidence="1">The sequence shown here is derived from an EMBL/GenBank/DDBJ whole genome shotgun (WGS) entry which is preliminary data.</text>
</comment>
<evidence type="ECO:0000313" key="2">
    <source>
        <dbReference type="Proteomes" id="UP000616724"/>
    </source>
</evidence>
<organism evidence="1 2">
    <name type="scientific">Planobispora longispora</name>
    <dbReference type="NCBI Taxonomy" id="28887"/>
    <lineage>
        <taxon>Bacteria</taxon>
        <taxon>Bacillati</taxon>
        <taxon>Actinomycetota</taxon>
        <taxon>Actinomycetes</taxon>
        <taxon>Streptosporangiales</taxon>
        <taxon>Streptosporangiaceae</taxon>
        <taxon>Planobispora</taxon>
    </lineage>
</organism>
<gene>
    <name evidence="1" type="ORF">Plo01_45530</name>
</gene>
<proteinExistence type="predicted"/>
<dbReference type="AlphaFoldDB" id="A0A8J3W646"/>
<dbReference type="EMBL" id="BOOH01000037">
    <property type="protein sequence ID" value="GIH78124.1"/>
    <property type="molecule type" value="Genomic_DNA"/>
</dbReference>
<accession>A0A8J3W646</accession>
<dbReference type="RefSeq" id="WP_203892662.1">
    <property type="nucleotide sequence ID" value="NZ_BOOH01000037.1"/>
</dbReference>
<keyword evidence="2" id="KW-1185">Reference proteome</keyword>
<name>A0A8J3W646_9ACTN</name>
<evidence type="ECO:0000313" key="1">
    <source>
        <dbReference type="EMBL" id="GIH78124.1"/>
    </source>
</evidence>
<sequence>MRAARRHSGTWGSTEFAAEAFHAYVQRPGITIHPAENGPVGQLNLTPGPKISSKKTYILN</sequence>
<reference evidence="1 2" key="1">
    <citation type="submission" date="2021-01" db="EMBL/GenBank/DDBJ databases">
        <title>Whole genome shotgun sequence of Planobispora longispora NBRC 13918.</title>
        <authorList>
            <person name="Komaki H."/>
            <person name="Tamura T."/>
        </authorList>
    </citation>
    <scope>NUCLEOTIDE SEQUENCE [LARGE SCALE GENOMIC DNA]</scope>
    <source>
        <strain evidence="1 2">NBRC 13918</strain>
    </source>
</reference>
<protein>
    <submittedName>
        <fullName evidence="1">Uncharacterized protein</fullName>
    </submittedName>
</protein>
<dbReference type="Proteomes" id="UP000616724">
    <property type="component" value="Unassembled WGS sequence"/>
</dbReference>